<gene>
    <name evidence="1" type="ORF">F2Q68_00026791</name>
</gene>
<dbReference type="EMBL" id="QGKW02001911">
    <property type="protein sequence ID" value="KAF2566186.1"/>
    <property type="molecule type" value="Genomic_DNA"/>
</dbReference>
<sequence length="79" mass="8615">MADSSILLADLKSGHCCNTEVRMLRLLLDEKATASTPSNRCFRKAHCTLLVGLTFRVAVLTSSCRTPISPYVSVIKLSC</sequence>
<proteinExistence type="predicted"/>
<dbReference type="Proteomes" id="UP000712281">
    <property type="component" value="Unassembled WGS sequence"/>
</dbReference>
<protein>
    <submittedName>
        <fullName evidence="1">Uncharacterized protein</fullName>
    </submittedName>
</protein>
<organism evidence="1 2">
    <name type="scientific">Brassica cretica</name>
    <name type="common">Mustard</name>
    <dbReference type="NCBI Taxonomy" id="69181"/>
    <lineage>
        <taxon>Eukaryota</taxon>
        <taxon>Viridiplantae</taxon>
        <taxon>Streptophyta</taxon>
        <taxon>Embryophyta</taxon>
        <taxon>Tracheophyta</taxon>
        <taxon>Spermatophyta</taxon>
        <taxon>Magnoliopsida</taxon>
        <taxon>eudicotyledons</taxon>
        <taxon>Gunneridae</taxon>
        <taxon>Pentapetalae</taxon>
        <taxon>rosids</taxon>
        <taxon>malvids</taxon>
        <taxon>Brassicales</taxon>
        <taxon>Brassicaceae</taxon>
        <taxon>Brassiceae</taxon>
        <taxon>Brassica</taxon>
    </lineage>
</organism>
<evidence type="ECO:0000313" key="1">
    <source>
        <dbReference type="EMBL" id="KAF2566186.1"/>
    </source>
</evidence>
<comment type="caution">
    <text evidence="1">The sequence shown here is derived from an EMBL/GenBank/DDBJ whole genome shotgun (WGS) entry which is preliminary data.</text>
</comment>
<evidence type="ECO:0000313" key="2">
    <source>
        <dbReference type="Proteomes" id="UP000712281"/>
    </source>
</evidence>
<reference evidence="1" key="1">
    <citation type="submission" date="2019-12" db="EMBL/GenBank/DDBJ databases">
        <title>Genome sequencing and annotation of Brassica cretica.</title>
        <authorList>
            <person name="Studholme D.J."/>
            <person name="Sarris P.F."/>
        </authorList>
    </citation>
    <scope>NUCLEOTIDE SEQUENCE</scope>
    <source>
        <strain evidence="1">PFS-001/15</strain>
        <tissue evidence="1">Leaf</tissue>
    </source>
</reference>
<accession>A0A8S9IA02</accession>
<dbReference type="AlphaFoldDB" id="A0A8S9IA02"/>
<name>A0A8S9IA02_BRACR</name>